<accession>A0A0C3KYG5</accession>
<dbReference type="EMBL" id="KN823025">
    <property type="protein sequence ID" value="KIO26408.1"/>
    <property type="molecule type" value="Genomic_DNA"/>
</dbReference>
<dbReference type="InterPro" id="IPR027417">
    <property type="entry name" value="P-loop_NTPase"/>
</dbReference>
<dbReference type="Gene3D" id="1.20.930.20">
    <property type="entry name" value="Adaptor protein Cbl, N-terminal domain"/>
    <property type="match status" value="1"/>
</dbReference>
<sequence length="459" mass="50261">MTAPTADISFQELLDKSLSARSAALSLLTDTKWHPDTNDAAQDLLQTIKNLPDLPEDVLVNPVKDAVMEFVRVLEGVHARLKETSEKYGMRERGFLKGIKYNLSSSYRSKCTDRLQTCREDIEKASTNLRDCLKNTPTSGHTSTGRVEGSGTSSVFQSQPAIPLVKVDHPPEPSEPSQNLPTTPTQGTIGSQNPPSHPAPLPDPSENRECLSPVRDAALVAARKTFKTVEAVSGALPVVGNFVGAAAKVGLAFVKAIETMDKNEDVSKELAFHATKLSSYLKRFEKKFDTEKGDEVATHIEGLRKELECVQEKVKTWEALGRLKKAFLSTDHAEELKAHRGTLLVSLKTADLVIELKDTELRAERIRLLDRLGDGSYGARGNAIEDVVCLPGTRVEILNRISAWIKNTSPSADRVLWIRGMAGRGKSAIASTVAHEWASKGSCAIFHFRRGQNALDGQF</sequence>
<reference evidence="5" key="2">
    <citation type="submission" date="2015-01" db="EMBL/GenBank/DDBJ databases">
        <title>Evolutionary Origins and Diversification of the Mycorrhizal Mutualists.</title>
        <authorList>
            <consortium name="DOE Joint Genome Institute"/>
            <consortium name="Mycorrhizal Genomics Consortium"/>
            <person name="Kohler A."/>
            <person name="Kuo A."/>
            <person name="Nagy L.G."/>
            <person name="Floudas D."/>
            <person name="Copeland A."/>
            <person name="Barry K.W."/>
            <person name="Cichocki N."/>
            <person name="Veneault-Fourrey C."/>
            <person name="LaButti K."/>
            <person name="Lindquist E.A."/>
            <person name="Lipzen A."/>
            <person name="Lundell T."/>
            <person name="Morin E."/>
            <person name="Murat C."/>
            <person name="Riley R."/>
            <person name="Ohm R."/>
            <person name="Sun H."/>
            <person name="Tunlid A."/>
            <person name="Henrissat B."/>
            <person name="Grigoriev I.V."/>
            <person name="Hibbett D.S."/>
            <person name="Martin F."/>
        </authorList>
    </citation>
    <scope>NUCLEOTIDE SEQUENCE [LARGE SCALE GENOMIC DNA]</scope>
    <source>
        <strain evidence="5">MUT 4182</strain>
    </source>
</reference>
<dbReference type="HOGENOM" id="CLU_047922_0_0_1"/>
<dbReference type="GO" id="GO:0007166">
    <property type="term" value="P:cell surface receptor signaling pathway"/>
    <property type="evidence" value="ECO:0007669"/>
    <property type="project" value="InterPro"/>
</dbReference>
<dbReference type="STRING" id="1051891.A0A0C3KYG5"/>
<dbReference type="AlphaFoldDB" id="A0A0C3KYG5"/>
<feature type="compositionally biased region" description="Polar residues" evidence="2">
    <location>
        <begin position="131"/>
        <end position="160"/>
    </location>
</feature>
<protein>
    <recommendedName>
        <fullName evidence="3">Nephrocystin 3-like N-terminal domain-containing protein</fullName>
    </recommendedName>
</protein>
<dbReference type="CDD" id="cd21037">
    <property type="entry name" value="MLKL_NTD"/>
    <property type="match status" value="1"/>
</dbReference>
<evidence type="ECO:0000256" key="1">
    <source>
        <dbReference type="ARBA" id="ARBA00022737"/>
    </source>
</evidence>
<dbReference type="InterPro" id="IPR036537">
    <property type="entry name" value="Adaptor_Cbl_N_dom_sf"/>
</dbReference>
<evidence type="ECO:0000313" key="5">
    <source>
        <dbReference type="Proteomes" id="UP000054248"/>
    </source>
</evidence>
<name>A0A0C3KYG5_9AGAM</name>
<keyword evidence="5" id="KW-1185">Reference proteome</keyword>
<evidence type="ECO:0000259" key="3">
    <source>
        <dbReference type="Pfam" id="PF24883"/>
    </source>
</evidence>
<evidence type="ECO:0000256" key="2">
    <source>
        <dbReference type="SAM" id="MobiDB-lite"/>
    </source>
</evidence>
<reference evidence="4 5" key="1">
    <citation type="submission" date="2014-04" db="EMBL/GenBank/DDBJ databases">
        <authorList>
            <consortium name="DOE Joint Genome Institute"/>
            <person name="Kuo A."/>
            <person name="Girlanda M."/>
            <person name="Perotto S."/>
            <person name="Kohler A."/>
            <person name="Nagy L.G."/>
            <person name="Floudas D."/>
            <person name="Copeland A."/>
            <person name="Barry K.W."/>
            <person name="Cichocki N."/>
            <person name="Veneault-Fourrey C."/>
            <person name="LaButti K."/>
            <person name="Lindquist E.A."/>
            <person name="Lipzen A."/>
            <person name="Lundell T."/>
            <person name="Morin E."/>
            <person name="Murat C."/>
            <person name="Sun H."/>
            <person name="Tunlid A."/>
            <person name="Henrissat B."/>
            <person name="Grigoriev I.V."/>
            <person name="Hibbett D.S."/>
            <person name="Martin F."/>
            <person name="Nordberg H.P."/>
            <person name="Cantor M.N."/>
            <person name="Hua S.X."/>
        </authorList>
    </citation>
    <scope>NUCLEOTIDE SEQUENCE [LARGE SCALE GENOMIC DNA]</scope>
    <source>
        <strain evidence="4 5">MUT 4182</strain>
    </source>
</reference>
<evidence type="ECO:0000313" key="4">
    <source>
        <dbReference type="EMBL" id="KIO26408.1"/>
    </source>
</evidence>
<keyword evidence="1" id="KW-0677">Repeat</keyword>
<feature type="compositionally biased region" description="Polar residues" evidence="2">
    <location>
        <begin position="175"/>
        <end position="193"/>
    </location>
</feature>
<gene>
    <name evidence="4" type="ORF">M407DRAFT_24370</name>
</gene>
<organism evidence="4 5">
    <name type="scientific">Tulasnella calospora MUT 4182</name>
    <dbReference type="NCBI Taxonomy" id="1051891"/>
    <lineage>
        <taxon>Eukaryota</taxon>
        <taxon>Fungi</taxon>
        <taxon>Dikarya</taxon>
        <taxon>Basidiomycota</taxon>
        <taxon>Agaricomycotina</taxon>
        <taxon>Agaricomycetes</taxon>
        <taxon>Cantharellales</taxon>
        <taxon>Tulasnellaceae</taxon>
        <taxon>Tulasnella</taxon>
    </lineage>
</organism>
<dbReference type="Proteomes" id="UP000054248">
    <property type="component" value="Unassembled WGS sequence"/>
</dbReference>
<proteinExistence type="predicted"/>
<dbReference type="Pfam" id="PF24883">
    <property type="entry name" value="NPHP3_N"/>
    <property type="match status" value="1"/>
</dbReference>
<dbReference type="InterPro" id="IPR056884">
    <property type="entry name" value="NPHP3-like_N"/>
</dbReference>
<feature type="region of interest" description="Disordered" evidence="2">
    <location>
        <begin position="131"/>
        <end position="209"/>
    </location>
</feature>
<dbReference type="OrthoDB" id="163438at2759"/>
<dbReference type="InterPro" id="IPR059179">
    <property type="entry name" value="MLKL-like_MCAfunc"/>
</dbReference>
<dbReference type="SUPFAM" id="SSF52540">
    <property type="entry name" value="P-loop containing nucleoside triphosphate hydrolases"/>
    <property type="match status" value="1"/>
</dbReference>
<feature type="domain" description="Nephrocystin 3-like N-terminal" evidence="3">
    <location>
        <begin position="401"/>
        <end position="453"/>
    </location>
</feature>
<feature type="non-terminal residue" evidence="4">
    <location>
        <position position="459"/>
    </location>
</feature>